<dbReference type="AlphaFoldDB" id="A0AAV2N0G5"/>
<dbReference type="Proteomes" id="UP001497644">
    <property type="component" value="Chromosome 1"/>
</dbReference>
<gene>
    <name evidence="1" type="ORF">LPLAT_LOCUS68</name>
</gene>
<dbReference type="EMBL" id="OZ034824">
    <property type="protein sequence ID" value="CAL1673094.1"/>
    <property type="molecule type" value="Genomic_DNA"/>
</dbReference>
<accession>A0AAV2N0G5</accession>
<keyword evidence="2" id="KW-1185">Reference proteome</keyword>
<evidence type="ECO:0000313" key="1">
    <source>
        <dbReference type="EMBL" id="CAL1673094.1"/>
    </source>
</evidence>
<sequence length="252" mass="29312">MNQKNHFVSTYQKDYAWPHAPGVCRAEPSTKPIAIKFCPCTDSRRVLKELLDASLEEHLDRDRTKPKVYPKTRPILRVRAFDWPSSVFMKKVEKECSDPYESLVEKICPDERTARTDAERFKTTYQAHYSDPAAARMTQRDLAQPIIHMKDQQLRCRMPIKITIETDCPPHCHPSSSRVNASVKHRQDYKLKNGSRRDKKCEIVNGQTSLPSWRSEYQDNISKIGHAIMRVKLHHAKRKAIPLQYQHCTTSN</sequence>
<name>A0AAV2N0G5_9HYME</name>
<protein>
    <submittedName>
        <fullName evidence="1">Uncharacterized protein</fullName>
    </submittedName>
</protein>
<organism evidence="1 2">
    <name type="scientific">Lasius platythorax</name>
    <dbReference type="NCBI Taxonomy" id="488582"/>
    <lineage>
        <taxon>Eukaryota</taxon>
        <taxon>Metazoa</taxon>
        <taxon>Ecdysozoa</taxon>
        <taxon>Arthropoda</taxon>
        <taxon>Hexapoda</taxon>
        <taxon>Insecta</taxon>
        <taxon>Pterygota</taxon>
        <taxon>Neoptera</taxon>
        <taxon>Endopterygota</taxon>
        <taxon>Hymenoptera</taxon>
        <taxon>Apocrita</taxon>
        <taxon>Aculeata</taxon>
        <taxon>Formicoidea</taxon>
        <taxon>Formicidae</taxon>
        <taxon>Formicinae</taxon>
        <taxon>Lasius</taxon>
        <taxon>Lasius</taxon>
    </lineage>
</organism>
<proteinExistence type="predicted"/>
<evidence type="ECO:0000313" key="2">
    <source>
        <dbReference type="Proteomes" id="UP001497644"/>
    </source>
</evidence>
<reference evidence="1 2" key="1">
    <citation type="submission" date="2024-04" db="EMBL/GenBank/DDBJ databases">
        <authorList>
            <consortium name="Molecular Ecology Group"/>
        </authorList>
    </citation>
    <scope>NUCLEOTIDE SEQUENCE [LARGE SCALE GENOMIC DNA]</scope>
</reference>